<dbReference type="PROSITE" id="PS50111">
    <property type="entry name" value="CHEMOTAXIS_TRANSDUC_2"/>
    <property type="match status" value="1"/>
</dbReference>
<evidence type="ECO:0000256" key="8">
    <source>
        <dbReference type="SAM" id="Phobius"/>
    </source>
</evidence>
<evidence type="ECO:0000256" key="6">
    <source>
        <dbReference type="ARBA" id="ARBA00029447"/>
    </source>
</evidence>
<dbReference type="PANTHER" id="PTHR32089:SF119">
    <property type="entry name" value="METHYL-ACCEPTING CHEMOTAXIS PROTEIN CTPL"/>
    <property type="match status" value="1"/>
</dbReference>
<sequence>MSTTASGAGRERGYTIVIVFLILSIGLASVDFWWLNIKNGQDREAIALTTQVQVLSQQTAKYALEASDGNRDSFRELSATRNTIDSAVQRLVKGDQKTGMPAYADVRSIGALANAWHQLDADIGKILDNQDLVLSSGQRADLFARQMPLLNARTDEVLNIIQQKNASSEQTFTIARWMLMADRMIRRVQEILQGGDAAQSAADGLSRDAQLYGSVLKGLVDGNAESGVRAMTDANARKILEGMQSSWAELVDPVNQLVTASPNLQDVKRAGNQASLDSQTVLLRANESADQIARLPLTRLFPNVWWGLLGAIGAVLFALLLVYSLVRDQRRRFESTSELNQRNQDAIMRLLDEMDTLAEGDLTIKATVTEDITGAIADAMNSAVDEMRNLVTTINETAVRVSAAAQETQATAMHLADAAEQQAQQITSATSAINQIATSMDTVSKDSAESADVAQRSVQIASRGAEVVRETIQGMDSIRDQIQETSKRIKRLGESSQEIGSIVELINDIAEQTNILALNAAIQAASAGEAGRGFAVVADEVQRLAERSASATKRIETLVQTIQSDTNEAVSSMEQTTAEVVAGARLAEDAGTALGDIERVSNDLSALIQNISAAARQQSAAATDTSATMNVIQEITSQTSLGASQTAESIGNLAQLANDLRLSVANFKLPG</sequence>
<evidence type="ECO:0000313" key="12">
    <source>
        <dbReference type="Proteomes" id="UP001528850"/>
    </source>
</evidence>
<comment type="similarity">
    <text evidence="6">Belongs to the methyl-accepting chemotaxis (MCP) protein family.</text>
</comment>
<dbReference type="InterPro" id="IPR003660">
    <property type="entry name" value="HAMP_dom"/>
</dbReference>
<evidence type="ECO:0000256" key="4">
    <source>
        <dbReference type="ARBA" id="ARBA00023136"/>
    </source>
</evidence>
<comment type="subcellular location">
    <subcellularLocation>
        <location evidence="1">Membrane</location>
        <topology evidence="1">Multi-pass membrane protein</topology>
    </subcellularLocation>
</comment>
<keyword evidence="12" id="KW-1185">Reference proteome</keyword>
<feature type="transmembrane region" description="Helical" evidence="8">
    <location>
        <begin position="304"/>
        <end position="326"/>
    </location>
</feature>
<dbReference type="PROSITE" id="PS50885">
    <property type="entry name" value="HAMP"/>
    <property type="match status" value="1"/>
</dbReference>
<evidence type="ECO:0000256" key="5">
    <source>
        <dbReference type="ARBA" id="ARBA00023224"/>
    </source>
</evidence>
<proteinExistence type="inferred from homology"/>
<feature type="domain" description="Methyl-accepting transducer" evidence="9">
    <location>
        <begin position="397"/>
        <end position="633"/>
    </location>
</feature>
<accession>A0ABT6BAN9</accession>
<dbReference type="InterPro" id="IPR029095">
    <property type="entry name" value="NarX-like_N"/>
</dbReference>
<protein>
    <submittedName>
        <fullName evidence="11">Methyl-accepting chemotaxis protein</fullName>
    </submittedName>
</protein>
<dbReference type="RefSeq" id="WP_320549708.1">
    <property type="nucleotide sequence ID" value="NZ_JAQLOK010000001.1"/>
</dbReference>
<dbReference type="SMART" id="SM00283">
    <property type="entry name" value="MA"/>
    <property type="match status" value="1"/>
</dbReference>
<evidence type="ECO:0000256" key="7">
    <source>
        <dbReference type="PROSITE-ProRule" id="PRU00284"/>
    </source>
</evidence>
<keyword evidence="5 7" id="KW-0807">Transducer</keyword>
<dbReference type="Proteomes" id="UP001528850">
    <property type="component" value="Unassembled WGS sequence"/>
</dbReference>
<keyword evidence="2 8" id="KW-0812">Transmembrane</keyword>
<evidence type="ECO:0000313" key="11">
    <source>
        <dbReference type="EMBL" id="MDF4025200.1"/>
    </source>
</evidence>
<reference evidence="11 12" key="1">
    <citation type="journal article" date="2024" name="Curr. Microbiol.">
        <title>Luteibacter sahnii sp. nov., A Novel Yellow-Colored Xanthomonadin Pigment Producing Probiotic Bacterium from Healthy Rice Seed Microbiome.</title>
        <authorList>
            <person name="Jaiswal G."/>
            <person name="Rana R."/>
            <person name="Nayak P.K."/>
            <person name="Chouhan R."/>
            <person name="Gandhi S.G."/>
            <person name="Patel H.K."/>
            <person name="Patil P.B."/>
        </authorList>
    </citation>
    <scope>NUCLEOTIDE SEQUENCE [LARGE SCALE GENOMIC DNA]</scope>
    <source>
        <strain evidence="11 12">PPL201</strain>
    </source>
</reference>
<dbReference type="CDD" id="cd11386">
    <property type="entry name" value="MCP_signal"/>
    <property type="match status" value="1"/>
</dbReference>
<keyword evidence="4 8" id="KW-0472">Membrane</keyword>
<keyword evidence="3 8" id="KW-1133">Transmembrane helix</keyword>
<dbReference type="Gene3D" id="1.10.287.950">
    <property type="entry name" value="Methyl-accepting chemotaxis protein"/>
    <property type="match status" value="1"/>
</dbReference>
<feature type="domain" description="HAMP" evidence="10">
    <location>
        <begin position="341"/>
        <end position="392"/>
    </location>
</feature>
<evidence type="ECO:0000259" key="10">
    <source>
        <dbReference type="PROSITE" id="PS50885"/>
    </source>
</evidence>
<dbReference type="InterPro" id="IPR004089">
    <property type="entry name" value="MCPsignal_dom"/>
</dbReference>
<dbReference type="SUPFAM" id="SSF58104">
    <property type="entry name" value="Methyl-accepting chemotaxis protein (MCP) signaling domain"/>
    <property type="match status" value="1"/>
</dbReference>
<dbReference type="Pfam" id="PF13675">
    <property type="entry name" value="PilJ"/>
    <property type="match status" value="1"/>
</dbReference>
<dbReference type="Pfam" id="PF00015">
    <property type="entry name" value="MCPsignal"/>
    <property type="match status" value="1"/>
</dbReference>
<evidence type="ECO:0000259" key="9">
    <source>
        <dbReference type="PROSITE" id="PS50111"/>
    </source>
</evidence>
<gene>
    <name evidence="11" type="ORF">P3W24_09515</name>
</gene>
<evidence type="ECO:0000256" key="3">
    <source>
        <dbReference type="ARBA" id="ARBA00022989"/>
    </source>
</evidence>
<organism evidence="11 12">
    <name type="scientific">Luteibacter sahnii</name>
    <dbReference type="NCBI Taxonomy" id="3021977"/>
    <lineage>
        <taxon>Bacteria</taxon>
        <taxon>Pseudomonadati</taxon>
        <taxon>Pseudomonadota</taxon>
        <taxon>Gammaproteobacteria</taxon>
        <taxon>Lysobacterales</taxon>
        <taxon>Rhodanobacteraceae</taxon>
        <taxon>Luteibacter</taxon>
    </lineage>
</organism>
<name>A0ABT6BAN9_9GAMM</name>
<feature type="transmembrane region" description="Helical" evidence="8">
    <location>
        <begin position="12"/>
        <end position="35"/>
    </location>
</feature>
<dbReference type="EMBL" id="JARJJS010000002">
    <property type="protein sequence ID" value="MDF4025200.1"/>
    <property type="molecule type" value="Genomic_DNA"/>
</dbReference>
<comment type="caution">
    <text evidence="11">The sequence shown here is derived from an EMBL/GenBank/DDBJ whole genome shotgun (WGS) entry which is preliminary data.</text>
</comment>
<evidence type="ECO:0000256" key="2">
    <source>
        <dbReference type="ARBA" id="ARBA00022692"/>
    </source>
</evidence>
<evidence type="ECO:0000256" key="1">
    <source>
        <dbReference type="ARBA" id="ARBA00004141"/>
    </source>
</evidence>
<dbReference type="PANTHER" id="PTHR32089">
    <property type="entry name" value="METHYL-ACCEPTING CHEMOTAXIS PROTEIN MCPB"/>
    <property type="match status" value="1"/>
</dbReference>